<dbReference type="PROSITE" id="PS50011">
    <property type="entry name" value="PROTEIN_KINASE_DOM"/>
    <property type="match status" value="1"/>
</dbReference>
<dbReference type="RefSeq" id="WP_161478970.1">
    <property type="nucleotide sequence ID" value="NZ_WXEW01000002.1"/>
</dbReference>
<dbReference type="Proteomes" id="UP000479526">
    <property type="component" value="Unassembled WGS sequence"/>
</dbReference>
<dbReference type="InterPro" id="IPR011009">
    <property type="entry name" value="Kinase-like_dom_sf"/>
</dbReference>
<feature type="region of interest" description="Disordered" evidence="5">
    <location>
        <begin position="268"/>
        <end position="327"/>
    </location>
</feature>
<protein>
    <submittedName>
        <fullName evidence="8">Protein kinase</fullName>
    </submittedName>
</protein>
<keyword evidence="6" id="KW-0812">Transmembrane</keyword>
<dbReference type="InterPro" id="IPR000719">
    <property type="entry name" value="Prot_kinase_dom"/>
</dbReference>
<keyword evidence="3 8" id="KW-0418">Kinase</keyword>
<keyword evidence="4" id="KW-0067">ATP-binding</keyword>
<reference evidence="8 9" key="1">
    <citation type="submission" date="2020-01" db="EMBL/GenBank/DDBJ databases">
        <title>Herbidospora sp. NEAU-GS84 nov., a novel actinomycete isolated from soil.</title>
        <authorList>
            <person name="Han L."/>
        </authorList>
    </citation>
    <scope>NUCLEOTIDE SEQUENCE [LARGE SCALE GENOMIC DNA]</scope>
    <source>
        <strain evidence="8 9">NEAU-GS84</strain>
    </source>
</reference>
<dbReference type="EMBL" id="WXEW01000002">
    <property type="protein sequence ID" value="NAS21524.1"/>
    <property type="molecule type" value="Genomic_DNA"/>
</dbReference>
<evidence type="ECO:0000256" key="6">
    <source>
        <dbReference type="SAM" id="Phobius"/>
    </source>
</evidence>
<sequence>MVTPLDPGDPHSLGEYRLTGRLGEGGQGVVYLGVSPSGAHVAVKLLRGADDGVRHSLARELAALRDVAPFCTARVLAADVAGRRPYVVSEYVDGPSLQERVSSSGPLTGGELDRLAVGTATALAAIHAAGVVHRDFKPGNVLLGPDGPRVVDFGIARPSESETITGGPIGTPAYLAPEQIAGHPASAASDVFAWGATIVYAATGRAAFGSDSVASVLHRIMTVDPDVSGVPAPLRGLVARCVSKDPAGRPTARDVLLTLVGAAPDPLRAGEAAAGGGPGDLRGSSDPAPHLWADDPDRRRFTQPPAWAGHPTQDGVPSGAAERPSTPGNRKALAFAFAALGAALFAVAVIVVPPLLAPGQEDPETTTVRSTLTPEAQSGETPTGSGLPEAFDGRWEGHIVPSNPVMSEHDISIDLDAGETTGKWSEDPCEGTLTLTRASAESAEFRLDGLGGQCVPGNVVLTLKGDQAEYVWNDDLGLLSYTGTLTRG</sequence>
<evidence type="ECO:0000256" key="4">
    <source>
        <dbReference type="ARBA" id="ARBA00022840"/>
    </source>
</evidence>
<keyword evidence="9" id="KW-1185">Reference proteome</keyword>
<keyword evidence="1" id="KW-0808">Transferase</keyword>
<feature type="compositionally biased region" description="Polar residues" evidence="5">
    <location>
        <begin position="365"/>
        <end position="384"/>
    </location>
</feature>
<evidence type="ECO:0000256" key="3">
    <source>
        <dbReference type="ARBA" id="ARBA00022777"/>
    </source>
</evidence>
<feature type="region of interest" description="Disordered" evidence="5">
    <location>
        <begin position="357"/>
        <end position="392"/>
    </location>
</feature>
<feature type="domain" description="Protein kinase" evidence="7">
    <location>
        <begin position="16"/>
        <end position="268"/>
    </location>
</feature>
<dbReference type="PANTHER" id="PTHR43289:SF34">
    <property type="entry name" value="SERINE_THREONINE-PROTEIN KINASE YBDM-RELATED"/>
    <property type="match status" value="1"/>
</dbReference>
<keyword evidence="6" id="KW-1133">Transmembrane helix</keyword>
<evidence type="ECO:0000256" key="5">
    <source>
        <dbReference type="SAM" id="MobiDB-lite"/>
    </source>
</evidence>
<accession>A0A7C9JAL5</accession>
<dbReference type="GO" id="GO:0004674">
    <property type="term" value="F:protein serine/threonine kinase activity"/>
    <property type="evidence" value="ECO:0007669"/>
    <property type="project" value="TreeGrafter"/>
</dbReference>
<dbReference type="PANTHER" id="PTHR43289">
    <property type="entry name" value="MITOGEN-ACTIVATED PROTEIN KINASE KINASE KINASE 20-RELATED"/>
    <property type="match status" value="1"/>
</dbReference>
<evidence type="ECO:0000256" key="2">
    <source>
        <dbReference type="ARBA" id="ARBA00022741"/>
    </source>
</evidence>
<gene>
    <name evidence="8" type="ORF">GT755_07470</name>
</gene>
<comment type="caution">
    <text evidence="8">The sequence shown here is derived from an EMBL/GenBank/DDBJ whole genome shotgun (WGS) entry which is preliminary data.</text>
</comment>
<dbReference type="AlphaFoldDB" id="A0A7C9JAL5"/>
<dbReference type="Gene3D" id="3.30.200.20">
    <property type="entry name" value="Phosphorylase Kinase, domain 1"/>
    <property type="match status" value="1"/>
</dbReference>
<keyword evidence="6" id="KW-0472">Membrane</keyword>
<dbReference type="SUPFAM" id="SSF56112">
    <property type="entry name" value="Protein kinase-like (PK-like)"/>
    <property type="match status" value="1"/>
</dbReference>
<dbReference type="PROSITE" id="PS00108">
    <property type="entry name" value="PROTEIN_KINASE_ST"/>
    <property type="match status" value="1"/>
</dbReference>
<keyword evidence="2" id="KW-0547">Nucleotide-binding</keyword>
<name>A0A7C9JAL5_9ACTN</name>
<evidence type="ECO:0000259" key="7">
    <source>
        <dbReference type="PROSITE" id="PS50011"/>
    </source>
</evidence>
<dbReference type="GO" id="GO:0005524">
    <property type="term" value="F:ATP binding"/>
    <property type="evidence" value="ECO:0007669"/>
    <property type="project" value="UniProtKB-KW"/>
</dbReference>
<evidence type="ECO:0000256" key="1">
    <source>
        <dbReference type="ARBA" id="ARBA00022679"/>
    </source>
</evidence>
<dbReference type="Pfam" id="PF00069">
    <property type="entry name" value="Pkinase"/>
    <property type="match status" value="1"/>
</dbReference>
<dbReference type="InterPro" id="IPR008271">
    <property type="entry name" value="Ser/Thr_kinase_AS"/>
</dbReference>
<dbReference type="CDD" id="cd14014">
    <property type="entry name" value="STKc_PknB_like"/>
    <property type="match status" value="1"/>
</dbReference>
<evidence type="ECO:0000313" key="8">
    <source>
        <dbReference type="EMBL" id="NAS21524.1"/>
    </source>
</evidence>
<dbReference type="Gene3D" id="1.10.510.10">
    <property type="entry name" value="Transferase(Phosphotransferase) domain 1"/>
    <property type="match status" value="1"/>
</dbReference>
<feature type="transmembrane region" description="Helical" evidence="6">
    <location>
        <begin position="332"/>
        <end position="356"/>
    </location>
</feature>
<evidence type="ECO:0000313" key="9">
    <source>
        <dbReference type="Proteomes" id="UP000479526"/>
    </source>
</evidence>
<organism evidence="8 9">
    <name type="scientific">Herbidospora solisilvae</name>
    <dbReference type="NCBI Taxonomy" id="2696284"/>
    <lineage>
        <taxon>Bacteria</taxon>
        <taxon>Bacillati</taxon>
        <taxon>Actinomycetota</taxon>
        <taxon>Actinomycetes</taxon>
        <taxon>Streptosporangiales</taxon>
        <taxon>Streptosporangiaceae</taxon>
        <taxon>Herbidospora</taxon>
    </lineage>
</organism>
<proteinExistence type="predicted"/>